<dbReference type="NCBIfam" id="TIGR01171">
    <property type="entry name" value="rplB_bact"/>
    <property type="match status" value="1"/>
</dbReference>
<evidence type="ECO:0000313" key="8">
    <source>
        <dbReference type="EMBL" id="BAR72297.1"/>
    </source>
</evidence>
<evidence type="ECO:0000256" key="2">
    <source>
        <dbReference type="ARBA" id="ARBA00022980"/>
    </source>
</evidence>
<dbReference type="InterPro" id="IPR002171">
    <property type="entry name" value="Ribosomal_uL2"/>
</dbReference>
<evidence type="ECO:0000256" key="1">
    <source>
        <dbReference type="ARBA" id="ARBA00005636"/>
    </source>
</evidence>
<dbReference type="SUPFAM" id="SSF50104">
    <property type="entry name" value="Translation proteins SH3-like domain"/>
    <property type="match status" value="1"/>
</dbReference>
<dbReference type="SUPFAM" id="SSF50249">
    <property type="entry name" value="Nucleic acid-binding proteins"/>
    <property type="match status" value="1"/>
</dbReference>
<dbReference type="Gene3D" id="2.30.30.30">
    <property type="match status" value="1"/>
</dbReference>
<evidence type="ECO:0000259" key="7">
    <source>
        <dbReference type="SMART" id="SM01383"/>
    </source>
</evidence>
<dbReference type="Gene3D" id="2.40.50.140">
    <property type="entry name" value="Nucleic acid-binding proteins"/>
    <property type="match status" value="1"/>
</dbReference>
<dbReference type="FunFam" id="4.10.950.10:FF:000001">
    <property type="entry name" value="50S ribosomal protein L2"/>
    <property type="match status" value="1"/>
</dbReference>
<dbReference type="AlphaFoldDB" id="A0A0F7R5Z8"/>
<dbReference type="GO" id="GO:0003723">
    <property type="term" value="F:RNA binding"/>
    <property type="evidence" value="ECO:0007669"/>
    <property type="project" value="InterPro"/>
</dbReference>
<dbReference type="InterPro" id="IPR012340">
    <property type="entry name" value="NA-bd_OB-fold"/>
</dbReference>
<reference evidence="8" key="1">
    <citation type="submission" date="2014-10" db="EMBL/GenBank/DDBJ databases">
        <title>The plastid genome of Lepidodinium chlorophorum.</title>
        <authorList>
            <person name="Kamikawa R."/>
            <person name="Tanifuji G."/>
            <person name="Kawachi M."/>
            <person name="Miyashita M."/>
            <person name="Hashimoto T."/>
            <person name="Inagaki Y."/>
        </authorList>
    </citation>
    <scope>NUCLEOTIDE SEQUENCE</scope>
</reference>
<dbReference type="RefSeq" id="YP_009139323.1">
    <property type="nucleotide sequence ID" value="NC_027093.1"/>
</dbReference>
<dbReference type="FunFam" id="2.30.30.30:FF:000001">
    <property type="entry name" value="50S ribosomal protein L2"/>
    <property type="match status" value="1"/>
</dbReference>
<dbReference type="GO" id="GO:0005762">
    <property type="term" value="C:mitochondrial large ribosomal subunit"/>
    <property type="evidence" value="ECO:0007669"/>
    <property type="project" value="TreeGrafter"/>
</dbReference>
<dbReference type="InterPro" id="IPR022666">
    <property type="entry name" value="Ribosomal_uL2_RNA-bd_dom"/>
</dbReference>
<keyword evidence="8" id="KW-0150">Chloroplast</keyword>
<dbReference type="GeneID" id="24286237"/>
<protein>
    <recommendedName>
        <fullName evidence="4">Large ribosomal subunit protein uL2m</fullName>
    </recommendedName>
</protein>
<evidence type="ECO:0000256" key="4">
    <source>
        <dbReference type="ARBA" id="ARBA00069872"/>
    </source>
</evidence>
<dbReference type="InterPro" id="IPR022669">
    <property type="entry name" value="Ribosomal_uL2_C"/>
</dbReference>
<accession>A0A0F7R5Z8</accession>
<organism evidence="8">
    <name type="scientific">Lepidodinium chlorophorum</name>
    <name type="common">Dinoflagellate</name>
    <name type="synonym">Gymnodinium chlorophorum</name>
    <dbReference type="NCBI Taxonomy" id="107758"/>
    <lineage>
        <taxon>Eukaryota</taxon>
        <taxon>Sar</taxon>
        <taxon>Alveolata</taxon>
        <taxon>Dinophyceae</taxon>
        <taxon>Gymnodiniales</taxon>
        <taxon>Gymnodiniaceae</taxon>
        <taxon>Lepidodinium</taxon>
    </lineage>
</organism>
<comment type="similarity">
    <text evidence="1">Belongs to the universal ribosomal protein uL2 family.</text>
</comment>
<dbReference type="Gene3D" id="4.10.950.10">
    <property type="entry name" value="Ribosomal protein L2, domain 3"/>
    <property type="match status" value="1"/>
</dbReference>
<proteinExistence type="inferred from homology"/>
<feature type="domain" description="Large ribosomal subunit protein uL2 RNA-binding" evidence="7">
    <location>
        <begin position="41"/>
        <end position="116"/>
    </location>
</feature>
<dbReference type="GO" id="GO:0003735">
    <property type="term" value="F:structural constituent of ribosome"/>
    <property type="evidence" value="ECO:0007669"/>
    <property type="project" value="InterPro"/>
</dbReference>
<feature type="compositionally biased region" description="Basic and acidic residues" evidence="5">
    <location>
        <begin position="227"/>
        <end position="237"/>
    </location>
</feature>
<feature type="region of interest" description="Disordered" evidence="5">
    <location>
        <begin position="223"/>
        <end position="250"/>
    </location>
</feature>
<dbReference type="Pfam" id="PF00181">
    <property type="entry name" value="Ribosomal_L2_N"/>
    <property type="match status" value="1"/>
</dbReference>
<geneLocation type="chloroplast" evidence="8"/>
<evidence type="ECO:0000256" key="3">
    <source>
        <dbReference type="ARBA" id="ARBA00023274"/>
    </source>
</evidence>
<dbReference type="Pfam" id="PF03947">
    <property type="entry name" value="Ribosomal_L2_C"/>
    <property type="match status" value="1"/>
</dbReference>
<keyword evidence="2 8" id="KW-0689">Ribosomal protein</keyword>
<dbReference type="InterPro" id="IPR014726">
    <property type="entry name" value="Ribosomal_uL2_dom3"/>
</dbReference>
<dbReference type="PIRSF" id="PIRSF002158">
    <property type="entry name" value="Ribosomal_L2"/>
    <property type="match status" value="1"/>
</dbReference>
<dbReference type="PANTHER" id="PTHR13691">
    <property type="entry name" value="RIBOSOMAL PROTEIN L2"/>
    <property type="match status" value="1"/>
</dbReference>
<dbReference type="InterPro" id="IPR008991">
    <property type="entry name" value="Translation_prot_SH3-like_sf"/>
</dbReference>
<gene>
    <name evidence="8" type="primary">rpl2</name>
</gene>
<dbReference type="InterPro" id="IPR014722">
    <property type="entry name" value="Rib_uL2_dom2"/>
</dbReference>
<evidence type="ECO:0000259" key="6">
    <source>
        <dbReference type="SMART" id="SM01382"/>
    </source>
</evidence>
<dbReference type="PANTHER" id="PTHR13691:SF5">
    <property type="entry name" value="LARGE RIBOSOMAL SUBUNIT PROTEIN UL2M"/>
    <property type="match status" value="1"/>
</dbReference>
<dbReference type="GO" id="GO:0016740">
    <property type="term" value="F:transferase activity"/>
    <property type="evidence" value="ECO:0007669"/>
    <property type="project" value="InterPro"/>
</dbReference>
<dbReference type="EMBL" id="LC008447">
    <property type="protein sequence ID" value="BAR72297.1"/>
    <property type="molecule type" value="Genomic_DNA"/>
</dbReference>
<feature type="domain" description="Large ribosomal subunit protein uL2 C-terminal" evidence="6">
    <location>
        <begin position="122"/>
        <end position="251"/>
    </location>
</feature>
<keyword evidence="8" id="KW-0934">Plastid</keyword>
<name>A0A0F7R5Z8_LEPCH</name>
<evidence type="ECO:0000256" key="5">
    <source>
        <dbReference type="SAM" id="MobiDB-lite"/>
    </source>
</evidence>
<keyword evidence="3" id="KW-0687">Ribonucleoprotein</keyword>
<dbReference type="InterPro" id="IPR005880">
    <property type="entry name" value="Ribosomal_uL2_bac/org-type"/>
</dbReference>
<dbReference type="GO" id="GO:0032543">
    <property type="term" value="P:mitochondrial translation"/>
    <property type="evidence" value="ECO:0007669"/>
    <property type="project" value="TreeGrafter"/>
</dbReference>
<dbReference type="SMART" id="SM01382">
    <property type="entry name" value="Ribosomal_L2_C"/>
    <property type="match status" value="1"/>
</dbReference>
<sequence>MNLYYFGSISPGIRYTTSNVFKKAIRHKFNKHLFRSNVNIVRRRGKIVCRHRIGRHKRLYRIIDFWRNKIYKLGYVCSIEYDPNRNSSIARITYSDKTQKYILAPNRVHVGAKIIAGFQVPIENGNSLPLWNIPLGTNVHNVELYPGSGGKLGRSAGMLINLIAREQGFVTLRLPSGKLRLVSQMCWRTIGQVSNVTARNIKLGKRGRMFWLGRRSMVRGSVINPVDHPHGGGEGRRSIGHIHPCTPWGKPRLGRKTRHLKKYSNAFFV</sequence>
<dbReference type="SMART" id="SM01383">
    <property type="entry name" value="Ribosomal_L2"/>
    <property type="match status" value="1"/>
</dbReference>